<proteinExistence type="predicted"/>
<keyword evidence="1" id="KW-0812">Transmembrane</keyword>
<dbReference type="AlphaFoldDB" id="A0AAV5TT02"/>
<dbReference type="Proteomes" id="UP001432027">
    <property type="component" value="Unassembled WGS sequence"/>
</dbReference>
<organism evidence="2 3">
    <name type="scientific">Pristionchus entomophagus</name>
    <dbReference type="NCBI Taxonomy" id="358040"/>
    <lineage>
        <taxon>Eukaryota</taxon>
        <taxon>Metazoa</taxon>
        <taxon>Ecdysozoa</taxon>
        <taxon>Nematoda</taxon>
        <taxon>Chromadorea</taxon>
        <taxon>Rhabditida</taxon>
        <taxon>Rhabditina</taxon>
        <taxon>Diplogasteromorpha</taxon>
        <taxon>Diplogasteroidea</taxon>
        <taxon>Neodiplogasteridae</taxon>
        <taxon>Pristionchus</taxon>
    </lineage>
</organism>
<protein>
    <recommendedName>
        <fullName evidence="4">Secreted protein</fullName>
    </recommendedName>
</protein>
<feature type="transmembrane region" description="Helical" evidence="1">
    <location>
        <begin position="6"/>
        <end position="25"/>
    </location>
</feature>
<dbReference type="EMBL" id="BTSX01000004">
    <property type="protein sequence ID" value="GMS97516.1"/>
    <property type="molecule type" value="Genomic_DNA"/>
</dbReference>
<evidence type="ECO:0008006" key="4">
    <source>
        <dbReference type="Google" id="ProtNLM"/>
    </source>
</evidence>
<feature type="non-terminal residue" evidence="2">
    <location>
        <position position="77"/>
    </location>
</feature>
<evidence type="ECO:0000313" key="2">
    <source>
        <dbReference type="EMBL" id="GMS97516.1"/>
    </source>
</evidence>
<accession>A0AAV5TT02</accession>
<evidence type="ECO:0000256" key="1">
    <source>
        <dbReference type="SAM" id="Phobius"/>
    </source>
</evidence>
<keyword evidence="1" id="KW-0472">Membrane</keyword>
<evidence type="ECO:0000313" key="3">
    <source>
        <dbReference type="Proteomes" id="UP001432027"/>
    </source>
</evidence>
<keyword evidence="1" id="KW-1133">Transmembrane helix</keyword>
<keyword evidence="3" id="KW-1185">Reference proteome</keyword>
<reference evidence="2" key="1">
    <citation type="submission" date="2023-10" db="EMBL/GenBank/DDBJ databases">
        <title>Genome assembly of Pristionchus species.</title>
        <authorList>
            <person name="Yoshida K."/>
            <person name="Sommer R.J."/>
        </authorList>
    </citation>
    <scope>NUCLEOTIDE SEQUENCE</scope>
    <source>
        <strain evidence="2">RS0144</strain>
    </source>
</reference>
<name>A0AAV5TT02_9BILA</name>
<sequence>MGFNAIMAVCISIILFCSFSIIAHLRSQNVKWSGKTKAAAAAAISHARCADDNPDDLRVFSLRRHYKSSYIRLSDVC</sequence>
<gene>
    <name evidence="2" type="ORF">PENTCL1PPCAC_19691</name>
</gene>
<comment type="caution">
    <text evidence="2">The sequence shown here is derived from an EMBL/GenBank/DDBJ whole genome shotgun (WGS) entry which is preliminary data.</text>
</comment>